<dbReference type="Pfam" id="PF07737">
    <property type="entry name" value="ATLF"/>
    <property type="match status" value="1"/>
</dbReference>
<sequence>MKQKLLTSAVLLMSLMMIFTIYAPQNTSAASQSLNNMLEIRSDDGVYDANEAQAMINRLNRVDERILYHTSLAGVKIILTDMPLTELPEFQYLSGVTPNGWEGTGSTWDDVPGAGGYTTAARIGYSNPGNGHSTINLELHEYGHAVDDFAAGTTLSESQEFLNIMSQEKNSLFHDHEVPSYFDAPGEYFAEAFGMYYLGGNANAKLANRAPQTYQFIHTLHNRLISIQGATGNTTQFAWDANSNAAYYEIYRNNQLIDTTTKSSYKDTGLETSTSYNYYIRAMGANDNPLYTSYYRTATTGNQADAPEVDRTGLEQMVAEAKKVPLEKRSPALQTALENAEELLQTENVEQSQLDETEQSLKSSISDNEDVQVSKDSNEESSSTDENGETSDSKDTEKTDEEESSEKPEDEATEESTSATEQSSAESSGETGETEEDTAEAQMASEETNEDSEEGKAEDETEEESAESVDTDKESAQASDGDSSNVVLIFGSILLFILGLVAAIVLWMRRN</sequence>
<dbReference type="InterPro" id="IPR036116">
    <property type="entry name" value="FN3_sf"/>
</dbReference>
<dbReference type="PROSITE" id="PS51995">
    <property type="entry name" value="ATLF"/>
    <property type="match status" value="1"/>
</dbReference>
<name>A0ABV5Z567_9STAP</name>
<evidence type="ECO:0000256" key="2">
    <source>
        <dbReference type="ARBA" id="ARBA00022525"/>
    </source>
</evidence>
<keyword evidence="4" id="KW-1133">Transmembrane helix</keyword>
<keyword evidence="5" id="KW-0732">Signal</keyword>
<dbReference type="CDD" id="cd20183">
    <property type="entry name" value="M34_PPEP"/>
    <property type="match status" value="1"/>
</dbReference>
<dbReference type="Gene3D" id="3.40.390.10">
    <property type="entry name" value="Collagenase (Catalytic Domain)"/>
    <property type="match status" value="1"/>
</dbReference>
<feature type="compositionally biased region" description="Acidic residues" evidence="3">
    <location>
        <begin position="398"/>
        <end position="414"/>
    </location>
</feature>
<evidence type="ECO:0000256" key="3">
    <source>
        <dbReference type="SAM" id="MobiDB-lite"/>
    </source>
</evidence>
<dbReference type="SUPFAM" id="SSF49265">
    <property type="entry name" value="Fibronectin type III"/>
    <property type="match status" value="1"/>
</dbReference>
<accession>A0ABV5Z567</accession>
<evidence type="ECO:0000313" key="7">
    <source>
        <dbReference type="EMBL" id="MFB9861267.1"/>
    </source>
</evidence>
<dbReference type="InterPro" id="IPR013783">
    <property type="entry name" value="Ig-like_fold"/>
</dbReference>
<dbReference type="InterPro" id="IPR014781">
    <property type="entry name" value="Anthrax_toxin_lethal/edema_N/C"/>
</dbReference>
<feature type="domain" description="ATLF-like" evidence="6">
    <location>
        <begin position="31"/>
        <end position="222"/>
    </location>
</feature>
<reference evidence="7 8" key="1">
    <citation type="submission" date="2024-09" db="EMBL/GenBank/DDBJ databases">
        <authorList>
            <person name="Sun Q."/>
            <person name="Mori K."/>
        </authorList>
    </citation>
    <scope>NUCLEOTIDE SEQUENCE [LARGE SCALE GENOMIC DNA]</scope>
    <source>
        <strain evidence="7 8">JCM 12822</strain>
    </source>
</reference>
<organism evidence="7 8">
    <name type="scientific">Salinicoccus siamensis</name>
    <dbReference type="NCBI Taxonomy" id="381830"/>
    <lineage>
        <taxon>Bacteria</taxon>
        <taxon>Bacillati</taxon>
        <taxon>Bacillota</taxon>
        <taxon>Bacilli</taxon>
        <taxon>Bacillales</taxon>
        <taxon>Staphylococcaceae</taxon>
        <taxon>Salinicoccus</taxon>
    </lineage>
</organism>
<dbReference type="CDD" id="cd19958">
    <property type="entry name" value="pyocin_knob"/>
    <property type="match status" value="1"/>
</dbReference>
<feature type="compositionally biased region" description="Low complexity" evidence="3">
    <location>
        <begin position="415"/>
        <end position="431"/>
    </location>
</feature>
<evidence type="ECO:0000256" key="5">
    <source>
        <dbReference type="SAM" id="SignalP"/>
    </source>
</evidence>
<dbReference type="Proteomes" id="UP001589740">
    <property type="component" value="Unassembled WGS sequence"/>
</dbReference>
<dbReference type="SUPFAM" id="SSF55486">
    <property type="entry name" value="Metalloproteases ('zincins'), catalytic domain"/>
    <property type="match status" value="1"/>
</dbReference>
<comment type="subcellular location">
    <subcellularLocation>
        <location evidence="1">Secreted</location>
    </subcellularLocation>
</comment>
<comment type="caution">
    <text evidence="7">The sequence shown here is derived from an EMBL/GenBank/DDBJ whole genome shotgun (WGS) entry which is preliminary data.</text>
</comment>
<gene>
    <name evidence="7" type="ORF">ACFFLE_09340</name>
</gene>
<dbReference type="InterPro" id="IPR024079">
    <property type="entry name" value="MetalloPept_cat_dom_sf"/>
</dbReference>
<keyword evidence="2" id="KW-0964">Secreted</keyword>
<keyword evidence="4" id="KW-0812">Transmembrane</keyword>
<feature type="region of interest" description="Disordered" evidence="3">
    <location>
        <begin position="347"/>
        <end position="482"/>
    </location>
</feature>
<dbReference type="EMBL" id="JBHMAH010000029">
    <property type="protein sequence ID" value="MFB9861267.1"/>
    <property type="molecule type" value="Genomic_DNA"/>
</dbReference>
<feature type="transmembrane region" description="Helical" evidence="4">
    <location>
        <begin position="486"/>
        <end position="508"/>
    </location>
</feature>
<feature type="signal peptide" evidence="5">
    <location>
        <begin position="1"/>
        <end position="23"/>
    </location>
</feature>
<feature type="chain" id="PRO_5047262962" description="ATLF-like domain-containing protein" evidence="5">
    <location>
        <begin position="24"/>
        <end position="511"/>
    </location>
</feature>
<proteinExistence type="predicted"/>
<evidence type="ECO:0000256" key="4">
    <source>
        <dbReference type="SAM" id="Phobius"/>
    </source>
</evidence>
<keyword evidence="8" id="KW-1185">Reference proteome</keyword>
<feature type="compositionally biased region" description="Acidic residues" evidence="3">
    <location>
        <begin position="447"/>
        <end position="469"/>
    </location>
</feature>
<dbReference type="InterPro" id="IPR047568">
    <property type="entry name" value="ATLF-like_dom"/>
</dbReference>
<evidence type="ECO:0000313" key="8">
    <source>
        <dbReference type="Proteomes" id="UP001589740"/>
    </source>
</evidence>
<keyword evidence="4" id="KW-0472">Membrane</keyword>
<evidence type="ECO:0000256" key="1">
    <source>
        <dbReference type="ARBA" id="ARBA00004613"/>
    </source>
</evidence>
<protein>
    <recommendedName>
        <fullName evidence="6">ATLF-like domain-containing protein</fullName>
    </recommendedName>
</protein>
<evidence type="ECO:0000259" key="6">
    <source>
        <dbReference type="PROSITE" id="PS51995"/>
    </source>
</evidence>
<dbReference type="Gene3D" id="2.60.40.10">
    <property type="entry name" value="Immunoglobulins"/>
    <property type="match status" value="1"/>
</dbReference>
<dbReference type="RefSeq" id="WP_380570834.1">
    <property type="nucleotide sequence ID" value="NZ_JBHMAH010000029.1"/>
</dbReference>